<evidence type="ECO:0000256" key="3">
    <source>
        <dbReference type="ARBA" id="ARBA00022692"/>
    </source>
</evidence>
<gene>
    <name evidence="9" type="ORF">Hena1_01090</name>
</gene>
<dbReference type="InterPro" id="IPR021793">
    <property type="entry name" value="Oprl"/>
</dbReference>
<evidence type="ECO:0000256" key="7">
    <source>
        <dbReference type="SAM" id="MobiDB-lite"/>
    </source>
</evidence>
<evidence type="ECO:0000256" key="2">
    <source>
        <dbReference type="ARBA" id="ARBA00022452"/>
    </source>
</evidence>
<keyword evidence="2" id="KW-1134">Transmembrane beta strand</keyword>
<organism evidence="9 10">
    <name type="scientific">Erwinia phage Hena1</name>
    <dbReference type="NCBI Taxonomy" id="2678601"/>
    <lineage>
        <taxon>Viruses</taxon>
        <taxon>Duplodnaviria</taxon>
        <taxon>Heunggongvirae</taxon>
        <taxon>Uroviricota</taxon>
        <taxon>Caudoviricetes</taxon>
        <taxon>Vequintavirinae</taxon>
        <taxon>Henunavirus</taxon>
        <taxon>Henunavirus hena1</taxon>
    </lineage>
</organism>
<evidence type="ECO:0000256" key="1">
    <source>
        <dbReference type="ARBA" id="ARBA00004442"/>
    </source>
</evidence>
<feature type="region of interest" description="Disordered" evidence="7">
    <location>
        <begin position="88"/>
        <end position="117"/>
    </location>
</feature>
<reference evidence="9 10" key="1">
    <citation type="submission" date="2019-11" db="EMBL/GenBank/DDBJ databases">
        <title>Characterization of a new Erwinia amylovora bacteriophage.</title>
        <authorList>
            <person name="Valentovich L.N."/>
            <person name="Akhremchuk A.E."/>
            <person name="Besarab N.V."/>
            <person name="Lagonenko A.L."/>
        </authorList>
    </citation>
    <scope>NUCLEOTIDE SEQUENCE [LARGE SCALE GENOMIC DNA]</scope>
</reference>
<protein>
    <recommendedName>
        <fullName evidence="8">Trimeric autotransporter adhesin YadA-like C-terminal membrane anchor domain-containing protein</fullName>
    </recommendedName>
</protein>
<keyword evidence="4" id="KW-0732">Signal</keyword>
<dbReference type="SUPFAM" id="SSF54523">
    <property type="entry name" value="Pili subunits"/>
    <property type="match status" value="1"/>
</dbReference>
<dbReference type="InterPro" id="IPR045584">
    <property type="entry name" value="Pilin-like"/>
</dbReference>
<feature type="region of interest" description="Disordered" evidence="7">
    <location>
        <begin position="222"/>
        <end position="241"/>
    </location>
</feature>
<comment type="subcellular location">
    <subcellularLocation>
        <location evidence="1">Cell outer membrane</location>
    </subcellularLocation>
</comment>
<accession>A0A6B9J9U3</accession>
<dbReference type="Pfam" id="PF03895">
    <property type="entry name" value="YadA_anchor"/>
    <property type="match status" value="1"/>
</dbReference>
<evidence type="ECO:0000256" key="5">
    <source>
        <dbReference type="ARBA" id="ARBA00023136"/>
    </source>
</evidence>
<proteinExistence type="predicted"/>
<dbReference type="Gene3D" id="3.30.1300.30">
    <property type="entry name" value="GSPII I/J protein-like"/>
    <property type="match status" value="1"/>
</dbReference>
<evidence type="ECO:0000256" key="4">
    <source>
        <dbReference type="ARBA" id="ARBA00022729"/>
    </source>
</evidence>
<evidence type="ECO:0000313" key="9">
    <source>
        <dbReference type="EMBL" id="QGZ16279.1"/>
    </source>
</evidence>
<dbReference type="Proteomes" id="UP000433183">
    <property type="component" value="Segment"/>
</dbReference>
<keyword evidence="3" id="KW-0812">Transmembrane</keyword>
<dbReference type="InterPro" id="IPR005594">
    <property type="entry name" value="YadA_C"/>
</dbReference>
<name>A0A6B9J9U3_9CAUD</name>
<evidence type="ECO:0000313" key="10">
    <source>
        <dbReference type="Proteomes" id="UP000433183"/>
    </source>
</evidence>
<dbReference type="EMBL" id="MN732867">
    <property type="protein sequence ID" value="QGZ16279.1"/>
    <property type="molecule type" value="Genomic_DNA"/>
</dbReference>
<dbReference type="Pfam" id="PF11839">
    <property type="entry name" value="Alanine_zipper"/>
    <property type="match status" value="1"/>
</dbReference>
<feature type="domain" description="Trimeric autotransporter adhesin YadA-like C-terminal membrane anchor" evidence="8">
    <location>
        <begin position="514"/>
        <end position="573"/>
    </location>
</feature>
<evidence type="ECO:0000256" key="6">
    <source>
        <dbReference type="ARBA" id="ARBA00023237"/>
    </source>
</evidence>
<keyword evidence="6" id="KW-0998">Cell outer membrane</keyword>
<feature type="compositionally biased region" description="Gly residues" evidence="7">
    <location>
        <begin position="97"/>
        <end position="110"/>
    </location>
</feature>
<evidence type="ECO:0000259" key="8">
    <source>
        <dbReference type="Pfam" id="PF03895"/>
    </source>
</evidence>
<keyword evidence="5" id="KW-0472">Membrane</keyword>
<sequence>MKRIKQAIIAAVLLASTAMTAQAAVSLKSSGDQWGPAVADLLNSNENGNWNESRFLSTFANRFNGTEAEAKALLASLKAGNVPTSADNFNATLPSTGGSGGSGGSTGGDSGGDKNYVTHPELEADQKKQDDAQKVVDGKQDDHINAVQGAAQTANDRASNLEVRADGLSDSIKETNAQLEVTDGRSINNATRLDGVEQKNVEQDVAIASKVDKTVFKADQDRQDAALSQETDNRTNADNALSDRINDKVSIGDAIADQKRQDEALAQESSDRQIADSALSDRIDTKVDQTAYNGDKATQSAKDKSQDGKITTAQGTANIALTAAGVAVVKADKAQVSADKAQTKANQAYGKAENAEGFAIMANGKVDQEVIDRKAADAVLDKKIDKNKTEQAVRDAGQDEVIATKVDKSVFKEDQDRQDKALSSEKSSRIAGDEYVNSRVDVANANIQANRQALVNTNKAVAQNTADIANHEQRIQGLERQTNARFSNMDKRIDDNKQKADAAIAGVAAMASIPQVTEGGRFSLGAGVGNRGSQQAVAVGMSSRLSDSVIGKASVANDTESQWTVGVGIAVQW</sequence>
<feature type="compositionally biased region" description="Polar residues" evidence="7">
    <location>
        <begin position="226"/>
        <end position="239"/>
    </location>
</feature>
<keyword evidence="10" id="KW-1185">Reference proteome</keyword>